<dbReference type="eggNOG" id="COG1925">
    <property type="taxonomic scope" value="Bacteria"/>
</dbReference>
<dbReference type="InterPro" id="IPR035895">
    <property type="entry name" value="HPr-like_sf"/>
</dbReference>
<gene>
    <name evidence="5" type="ORF">GCWU000342_01720</name>
</gene>
<evidence type="ECO:0000256" key="1">
    <source>
        <dbReference type="ARBA" id="ARBA00004496"/>
    </source>
</evidence>
<dbReference type="SUPFAM" id="SSF55594">
    <property type="entry name" value="HPr-like"/>
    <property type="match status" value="1"/>
</dbReference>
<dbReference type="EMBL" id="ACIP02000004">
    <property type="protein sequence ID" value="EEP27726.1"/>
    <property type="molecule type" value="Genomic_DNA"/>
</dbReference>
<accession>C4GCM6</accession>
<dbReference type="Gene3D" id="3.30.1340.10">
    <property type="entry name" value="HPr-like"/>
    <property type="match status" value="1"/>
</dbReference>
<keyword evidence="2" id="KW-0963">Cytoplasm</keyword>
<dbReference type="InterPro" id="IPR000032">
    <property type="entry name" value="HPr-like"/>
</dbReference>
<dbReference type="HOGENOM" id="CLU_136230_2_4_9"/>
<comment type="subcellular location">
    <subcellularLocation>
        <location evidence="1">Cytoplasm</location>
    </subcellularLocation>
</comment>
<keyword evidence="3" id="KW-0598">Phosphotransferase system</keyword>
<dbReference type="Proteomes" id="UP000003494">
    <property type="component" value="Unassembled WGS sequence"/>
</dbReference>
<evidence type="ECO:0000256" key="2">
    <source>
        <dbReference type="ARBA" id="ARBA00022490"/>
    </source>
</evidence>
<dbReference type="InterPro" id="IPR050399">
    <property type="entry name" value="HPr"/>
</dbReference>
<evidence type="ECO:0000313" key="5">
    <source>
        <dbReference type="EMBL" id="EEP27726.1"/>
    </source>
</evidence>
<name>C4GCM6_9FIRM</name>
<dbReference type="NCBIfam" id="TIGR01003">
    <property type="entry name" value="PTS_HPr_family"/>
    <property type="match status" value="1"/>
</dbReference>
<dbReference type="Pfam" id="PF00381">
    <property type="entry name" value="PTS-HPr"/>
    <property type="match status" value="1"/>
</dbReference>
<protein>
    <submittedName>
        <fullName evidence="5">Phosphocarrier, HPr family</fullName>
    </submittedName>
</protein>
<reference evidence="5" key="1">
    <citation type="submission" date="2009-04" db="EMBL/GenBank/DDBJ databases">
        <authorList>
            <person name="Weinstock G."/>
            <person name="Sodergren E."/>
            <person name="Clifton S."/>
            <person name="Fulton L."/>
            <person name="Fulton B."/>
            <person name="Courtney L."/>
            <person name="Fronick C."/>
            <person name="Harrison M."/>
            <person name="Strong C."/>
            <person name="Farmer C."/>
            <person name="Delahaunty K."/>
            <person name="Markovic C."/>
            <person name="Hall O."/>
            <person name="Minx P."/>
            <person name="Tomlinson C."/>
            <person name="Mitreva M."/>
            <person name="Nelson J."/>
            <person name="Hou S."/>
            <person name="Wollam A."/>
            <person name="Pepin K.H."/>
            <person name="Johnson M."/>
            <person name="Bhonagiri V."/>
            <person name="Nash W.E."/>
            <person name="Warren W."/>
            <person name="Chinwalla A."/>
            <person name="Mardis E.R."/>
            <person name="Wilson R.K."/>
        </authorList>
    </citation>
    <scope>NUCLEOTIDE SEQUENCE [LARGE SCALE GENOMIC DNA]</scope>
    <source>
        <strain evidence="5">DSM 14600</strain>
    </source>
</reference>
<sequence>MVHQTVKIVNPEGMKIGPAGKFCETAMHYDCHIEFHLDDNIESNAKSMLSILGAGAQFGDVIDIICDGQDEEEALAALVELVEGGFADEEEQ</sequence>
<dbReference type="STRING" id="626523.GCWU000342_01720"/>
<comment type="caution">
    <text evidence="5">The sequence shown here is derived from an EMBL/GenBank/DDBJ whole genome shotgun (WGS) entry which is preliminary data.</text>
</comment>
<dbReference type="PANTHER" id="PTHR33705">
    <property type="entry name" value="PHOSPHOCARRIER PROTEIN HPR"/>
    <property type="match status" value="1"/>
</dbReference>
<dbReference type="GO" id="GO:0005737">
    <property type="term" value="C:cytoplasm"/>
    <property type="evidence" value="ECO:0007669"/>
    <property type="project" value="UniProtKB-SubCell"/>
</dbReference>
<evidence type="ECO:0000313" key="6">
    <source>
        <dbReference type="Proteomes" id="UP000003494"/>
    </source>
</evidence>
<dbReference type="RefSeq" id="WP_006906717.1">
    <property type="nucleotide sequence ID" value="NZ_GG665867.1"/>
</dbReference>
<proteinExistence type="predicted"/>
<feature type="domain" description="HPr" evidence="4">
    <location>
        <begin position="1"/>
        <end position="90"/>
    </location>
</feature>
<dbReference type="GO" id="GO:0009401">
    <property type="term" value="P:phosphoenolpyruvate-dependent sugar phosphotransferase system"/>
    <property type="evidence" value="ECO:0007669"/>
    <property type="project" value="UniProtKB-KW"/>
</dbReference>
<dbReference type="PANTHER" id="PTHR33705:SF2">
    <property type="entry name" value="PHOSPHOCARRIER PROTEIN NPR"/>
    <property type="match status" value="1"/>
</dbReference>
<evidence type="ECO:0000256" key="3">
    <source>
        <dbReference type="ARBA" id="ARBA00022683"/>
    </source>
</evidence>
<dbReference type="AlphaFoldDB" id="C4GCM6"/>
<keyword evidence="6" id="KW-1185">Reference proteome</keyword>
<evidence type="ECO:0000259" key="4">
    <source>
        <dbReference type="PROSITE" id="PS51350"/>
    </source>
</evidence>
<dbReference type="PROSITE" id="PS51350">
    <property type="entry name" value="PTS_HPR_DOM"/>
    <property type="match status" value="1"/>
</dbReference>
<organism evidence="5 6">
    <name type="scientific">Shuttleworthella satelles DSM 14600</name>
    <dbReference type="NCBI Taxonomy" id="626523"/>
    <lineage>
        <taxon>Bacteria</taxon>
        <taxon>Bacillati</taxon>
        <taxon>Bacillota</taxon>
        <taxon>Clostridia</taxon>
        <taxon>Lachnospirales</taxon>
        <taxon>Lachnospiraceae</taxon>
        <taxon>Shuttleworthella</taxon>
    </lineage>
</organism>